<feature type="compositionally biased region" description="Basic and acidic residues" evidence="1">
    <location>
        <begin position="574"/>
        <end position="586"/>
    </location>
</feature>
<feature type="compositionally biased region" description="Basic and acidic residues" evidence="1">
    <location>
        <begin position="373"/>
        <end position="396"/>
    </location>
</feature>
<feature type="compositionally biased region" description="Basic and acidic residues" evidence="1">
    <location>
        <begin position="1"/>
        <end position="10"/>
    </location>
</feature>
<reference evidence="3 4" key="1">
    <citation type="submission" date="2019-01" db="EMBL/GenBank/DDBJ databases">
        <authorList>
            <person name="Sayadi A."/>
        </authorList>
    </citation>
    <scope>NUCLEOTIDE SEQUENCE [LARGE SCALE GENOMIC DNA]</scope>
</reference>
<evidence type="ECO:0000256" key="1">
    <source>
        <dbReference type="SAM" id="MobiDB-lite"/>
    </source>
</evidence>
<feature type="compositionally biased region" description="Basic and acidic residues" evidence="1">
    <location>
        <begin position="633"/>
        <end position="650"/>
    </location>
</feature>
<sequence>MNIEKNKEDVNVPTPSPEPQMEDLTSNKEISQRPEEQVASDDSTCVSSDEEDLQQTPAGSDGTSSYGQILEHLTGKARRNFKRKMRRKRLELHMKALKSENASADPAPVSWGPRGGPPGSTIYINRPRYTKGPMTAWVSKKPSGDPGSVSWGPRGGPPGSTIYINRPRYTPASSYTRGPMKRQADRAARKQPIVLPTEPASRTRDSVPSGRCVQDEPDSTRRSPDPTRPIVRTSGTRRYRTPSSEEEEPASSEWRSLGSPTLPKARSVQHKTDYAERSSNPSRPNLPVDVREPSASISGTRRYRTPSHEEEEPMRGTRCGSPTHAIARSAQDKTDYAERPSVLGTIRPPSVSTRGTRRYRTPSPEEEEPESSEWSRRRSPTHPEARWDQDKTDYAEKPSVLGTIRPPSVSTRGTRRYRTPSPEEEEPASSEWRRRRSPTHPEARWDQDKTGYADRSPDTSRPSVPGTVRRSSVSTRDTRQYRTPSPEEEEPASSEWRRRGGPTHPEARWDQDKTDYAERSPDTSRPSLPGTVRRSSVSTRDTRQYRTPSPVEEEPMRSGWTSCGSVTHPEACWDQDKTGYADRSPDTSRPSMPGTVRQPSVSTRDTRQYRTPSPVDEEPMRSGWTSCGSVTHPEARWDQDKTDYAERLPDTSRPSVSVVTRQPFSRQYRTPSPEQEEPTSSGCTRCGNPTYAKARCAQDQTDYAKSSPDPQPYSSRSNEAAEAWHPSVSTKRTSHYRTPSPEEVNDDYPPAQGSPSAHSVAAVARQPSVSTDGRRRYRPPSPEENNDEHPSCASVFPISRQSAASTSQPTELQVVIRSDRPSGLVLPDEAERIRGYVVEESLRAMEEDGVPVLRFLNSGRIDIGWFLVIAYDVGTWDWLLTRLPPLAIGEQVFWAVRVADAPWPVRVGFRVRTEGPLCQERLERMLRLQNPTFNVREWMFLGAADEGREGECLVTFLISQQEAALLEQARWTLFYELGAVTVHRLTVHGRDAVQDPSGADGRSE</sequence>
<evidence type="ECO:0000313" key="4">
    <source>
        <dbReference type="Proteomes" id="UP000410492"/>
    </source>
</evidence>
<name>A0A653CUK6_CALMS</name>
<evidence type="ECO:0000313" key="3">
    <source>
        <dbReference type="EMBL" id="VEN51610.1"/>
    </source>
</evidence>
<feature type="compositionally biased region" description="Low complexity" evidence="1">
    <location>
        <begin position="460"/>
        <end position="475"/>
    </location>
</feature>
<proteinExistence type="predicted"/>
<dbReference type="EMBL" id="CAACVG010008948">
    <property type="protein sequence ID" value="VEN51610.1"/>
    <property type="molecule type" value="Genomic_DNA"/>
</dbReference>
<keyword evidence="4" id="KW-1185">Reference proteome</keyword>
<evidence type="ECO:0000259" key="2">
    <source>
        <dbReference type="Pfam" id="PF16012"/>
    </source>
</evidence>
<protein>
    <recommendedName>
        <fullName evidence="2">DUF4780 domain-containing protein</fullName>
    </recommendedName>
</protein>
<accession>A0A653CUK6</accession>
<feature type="compositionally biased region" description="Polar residues" evidence="1">
    <location>
        <begin position="54"/>
        <end position="67"/>
    </location>
</feature>
<dbReference type="InterPro" id="IPR031961">
    <property type="entry name" value="DUF4780"/>
</dbReference>
<dbReference type="AlphaFoldDB" id="A0A653CUK6"/>
<dbReference type="Proteomes" id="UP000410492">
    <property type="component" value="Unassembled WGS sequence"/>
</dbReference>
<feature type="region of interest" description="Disordered" evidence="1">
    <location>
        <begin position="98"/>
        <end position="793"/>
    </location>
</feature>
<gene>
    <name evidence="3" type="ORF">CALMAC_LOCUS12005</name>
</gene>
<feature type="region of interest" description="Disordered" evidence="1">
    <location>
        <begin position="1"/>
        <end position="81"/>
    </location>
</feature>
<feature type="domain" description="DUF4780" evidence="2">
    <location>
        <begin position="814"/>
        <end position="982"/>
    </location>
</feature>
<organism evidence="3 4">
    <name type="scientific">Callosobruchus maculatus</name>
    <name type="common">Southern cowpea weevil</name>
    <name type="synonym">Pulse bruchid</name>
    <dbReference type="NCBI Taxonomy" id="64391"/>
    <lineage>
        <taxon>Eukaryota</taxon>
        <taxon>Metazoa</taxon>
        <taxon>Ecdysozoa</taxon>
        <taxon>Arthropoda</taxon>
        <taxon>Hexapoda</taxon>
        <taxon>Insecta</taxon>
        <taxon>Pterygota</taxon>
        <taxon>Neoptera</taxon>
        <taxon>Endopterygota</taxon>
        <taxon>Coleoptera</taxon>
        <taxon>Polyphaga</taxon>
        <taxon>Cucujiformia</taxon>
        <taxon>Chrysomeloidea</taxon>
        <taxon>Chrysomelidae</taxon>
        <taxon>Bruchinae</taxon>
        <taxon>Bruchini</taxon>
        <taxon>Callosobruchus</taxon>
    </lineage>
</organism>
<feature type="compositionally biased region" description="Basic and acidic residues" evidence="1">
    <location>
        <begin position="505"/>
        <end position="522"/>
    </location>
</feature>
<dbReference type="Pfam" id="PF16012">
    <property type="entry name" value="DUF4780"/>
    <property type="match status" value="1"/>
</dbReference>
<dbReference type="OrthoDB" id="6811589at2759"/>
<feature type="compositionally biased region" description="Polar residues" evidence="1">
    <location>
        <begin position="652"/>
        <end position="683"/>
    </location>
</feature>
<feature type="compositionally biased region" description="Basic and acidic residues" evidence="1">
    <location>
        <begin position="439"/>
        <end position="458"/>
    </location>
</feature>